<dbReference type="STRING" id="6216.A0A158QDA4"/>
<dbReference type="PROSITE" id="PS00973">
    <property type="entry name" value="USP_2"/>
    <property type="match status" value="1"/>
</dbReference>
<dbReference type="PROSITE" id="PS00972">
    <property type="entry name" value="USP_1"/>
    <property type="match status" value="1"/>
</dbReference>
<dbReference type="PANTHER" id="PTHR21646:SF46">
    <property type="entry name" value="UBIQUITIN CARBOXYL-TERMINAL HYDROLASE"/>
    <property type="match status" value="1"/>
</dbReference>
<evidence type="ECO:0000256" key="3">
    <source>
        <dbReference type="RuleBase" id="RU366025"/>
    </source>
</evidence>
<reference evidence="8" key="1">
    <citation type="submission" date="2016-04" db="UniProtKB">
        <authorList>
            <consortium name="WormBaseParasite"/>
        </authorList>
    </citation>
    <scope>IDENTIFICATION</scope>
</reference>
<dbReference type="PANTHER" id="PTHR21646">
    <property type="entry name" value="UBIQUITIN CARBOXYL-TERMINAL HYDROLASE"/>
    <property type="match status" value="1"/>
</dbReference>
<accession>A0A158QDA4</accession>
<dbReference type="EC" id="3.4.19.12" evidence="3"/>
<evidence type="ECO:0000256" key="2">
    <source>
        <dbReference type="ARBA" id="ARBA00009085"/>
    </source>
</evidence>
<dbReference type="PROSITE" id="PS50235">
    <property type="entry name" value="USP_3"/>
    <property type="match status" value="1"/>
</dbReference>
<sequence length="774" mass="88532">MKSVAELEQKCICDLKSKSSDEIEKLIPHFFDVGERHRKMDIEEAFINYGKGLDMYNTLKSRNNHKISPQLRSSCESAEFAYNQLRLELCVRFLEHLDVCDDPLSSNSENLSNLSHFPGRWMPPNYFYQMLETDSIFLVDVRSSENYSRKKIVANHQVNFGGVITSGLTITSLENRLDISQRSNWNYHKSAKVIVLMDEDTGSELIEDSLAAENFQLPSRCPLKIMYDALVTYNAGKMTMPSTVFLSGGLEEFEKRYPTLVSTSFSPQSTSKSKLLSEITYGSIVNDTNGQVVGGPPTASEIDTPIDFDAGNKDDAPLASYEELYKRLMVNVAIKVPTKETPTALPVIPTLPSDQSAHEKSSKPKIDRSIKPQPNPQIFERPEFKDEKPKVPEVNRTIKPQLTTQNGDYTMNLISYVRPERLELATFFGNQSSLLIAVKQIPPIPLERGLVNMGNTCYMNSSLQCLLHTPVLWNYFMQPDDTRWSNQLIQQFVAFVRKMSNRGECAIAFSPKELKSCFEKIHTMFVGNRQQDSQEFLILLLDSLHEALKSKPRKVPYVPKNRNLSVLELSIQSWNMNRARDDSAILDWFNGQFRSEVKCLKCTRLSNTFDEFMYLSVPVQENGSSDLMHCIMQFFKPELLSGTSQWLCPRCRVPREAQKTFDIWRFPDYLIIHLKRFYCSGVCQKIENLVTFPLTGLDLSHFTKNPEHTDCKYDLYGVINHNGRVDSGHYIAFCYDSVGKKWFTFDDAHVTELPISRIQSPAAYVLFYRRSTSG</sequence>
<evidence type="ECO:0000313" key="7">
    <source>
        <dbReference type="Proteomes" id="UP000274504"/>
    </source>
</evidence>
<feature type="domain" description="USP" evidence="5">
    <location>
        <begin position="448"/>
        <end position="771"/>
    </location>
</feature>
<dbReference type="InterPro" id="IPR036873">
    <property type="entry name" value="Rhodanese-like_dom_sf"/>
</dbReference>
<dbReference type="CDD" id="cd02674">
    <property type="entry name" value="Peptidase_C19R"/>
    <property type="match status" value="1"/>
</dbReference>
<dbReference type="OrthoDB" id="265776at2759"/>
<organism evidence="8">
    <name type="scientific">Hymenolepis diminuta</name>
    <name type="common">Rat tapeworm</name>
    <dbReference type="NCBI Taxonomy" id="6216"/>
    <lineage>
        <taxon>Eukaryota</taxon>
        <taxon>Metazoa</taxon>
        <taxon>Spiralia</taxon>
        <taxon>Lophotrochozoa</taxon>
        <taxon>Platyhelminthes</taxon>
        <taxon>Cestoda</taxon>
        <taxon>Eucestoda</taxon>
        <taxon>Cyclophyllidea</taxon>
        <taxon>Hymenolepididae</taxon>
        <taxon>Hymenolepis</taxon>
    </lineage>
</organism>
<dbReference type="InterPro" id="IPR038765">
    <property type="entry name" value="Papain-like_cys_pep_sf"/>
</dbReference>
<dbReference type="GO" id="GO:0006508">
    <property type="term" value="P:proteolysis"/>
    <property type="evidence" value="ECO:0007669"/>
    <property type="project" value="UniProtKB-KW"/>
</dbReference>
<dbReference type="WBParaSite" id="HDID_0000267601-mRNA-1">
    <property type="protein sequence ID" value="HDID_0000267601-mRNA-1"/>
    <property type="gene ID" value="HDID_0000267601"/>
</dbReference>
<dbReference type="GO" id="GO:0004843">
    <property type="term" value="F:cysteine-type deubiquitinase activity"/>
    <property type="evidence" value="ECO:0007669"/>
    <property type="project" value="UniProtKB-UniRule"/>
</dbReference>
<dbReference type="GO" id="GO:0016579">
    <property type="term" value="P:protein deubiquitination"/>
    <property type="evidence" value="ECO:0007669"/>
    <property type="project" value="InterPro"/>
</dbReference>
<dbReference type="Pfam" id="PF00443">
    <property type="entry name" value="UCH"/>
    <property type="match status" value="1"/>
</dbReference>
<reference evidence="6 7" key="2">
    <citation type="submission" date="2018-11" db="EMBL/GenBank/DDBJ databases">
        <authorList>
            <consortium name="Pathogen Informatics"/>
        </authorList>
    </citation>
    <scope>NUCLEOTIDE SEQUENCE [LARGE SCALE GENOMIC DNA]</scope>
</reference>
<evidence type="ECO:0000259" key="5">
    <source>
        <dbReference type="PROSITE" id="PS50235"/>
    </source>
</evidence>
<evidence type="ECO:0000256" key="1">
    <source>
        <dbReference type="ARBA" id="ARBA00000707"/>
    </source>
</evidence>
<keyword evidence="3" id="KW-0833">Ubl conjugation pathway</keyword>
<dbReference type="InterPro" id="IPR018200">
    <property type="entry name" value="USP_CS"/>
</dbReference>
<keyword evidence="3" id="KW-0645">Protease</keyword>
<evidence type="ECO:0000256" key="4">
    <source>
        <dbReference type="SAM" id="MobiDB-lite"/>
    </source>
</evidence>
<feature type="region of interest" description="Disordered" evidence="4">
    <location>
        <begin position="343"/>
        <end position="380"/>
    </location>
</feature>
<dbReference type="EMBL" id="UYSG01000693">
    <property type="protein sequence ID" value="VDL20889.1"/>
    <property type="molecule type" value="Genomic_DNA"/>
</dbReference>
<dbReference type="InterPro" id="IPR028889">
    <property type="entry name" value="USP"/>
</dbReference>
<dbReference type="InterPro" id="IPR001394">
    <property type="entry name" value="Peptidase_C19_UCH"/>
</dbReference>
<evidence type="ECO:0000313" key="8">
    <source>
        <dbReference type="WBParaSite" id="HDID_0000267601-mRNA-1"/>
    </source>
</evidence>
<name>A0A158QDA4_HYMDI</name>
<keyword evidence="3" id="KW-0788">Thiol protease</keyword>
<dbReference type="AlphaFoldDB" id="A0A158QDA4"/>
<feature type="compositionally biased region" description="Basic and acidic residues" evidence="4">
    <location>
        <begin position="356"/>
        <end position="370"/>
    </location>
</feature>
<dbReference type="SUPFAM" id="SSF52821">
    <property type="entry name" value="Rhodanese/Cell cycle control phosphatase"/>
    <property type="match status" value="1"/>
</dbReference>
<proteinExistence type="inferred from homology"/>
<comment type="similarity">
    <text evidence="2 3">Belongs to the peptidase C19 family.</text>
</comment>
<dbReference type="Gene3D" id="3.90.70.10">
    <property type="entry name" value="Cysteine proteinases"/>
    <property type="match status" value="1"/>
</dbReference>
<dbReference type="Gene3D" id="3.40.250.10">
    <property type="entry name" value="Rhodanese-like domain"/>
    <property type="match status" value="1"/>
</dbReference>
<protein>
    <recommendedName>
        <fullName evidence="3">Ubiquitin carboxyl-terminal hydrolase</fullName>
        <ecNumber evidence="3">3.4.19.12</ecNumber>
    </recommendedName>
</protein>
<dbReference type="Proteomes" id="UP000274504">
    <property type="component" value="Unassembled WGS sequence"/>
</dbReference>
<comment type="catalytic activity">
    <reaction evidence="1 3">
        <text>Thiol-dependent hydrolysis of ester, thioester, amide, peptide and isopeptide bonds formed by the C-terminal Gly of ubiquitin (a 76-residue protein attached to proteins as an intracellular targeting signal).</text>
        <dbReference type="EC" id="3.4.19.12"/>
    </reaction>
</comment>
<dbReference type="InterPro" id="IPR050185">
    <property type="entry name" value="Ub_carboxyl-term_hydrolase"/>
</dbReference>
<evidence type="ECO:0000313" key="6">
    <source>
        <dbReference type="EMBL" id="VDL20889.1"/>
    </source>
</evidence>
<gene>
    <name evidence="6" type="ORF">HDID_LOCUS2674</name>
</gene>
<keyword evidence="3" id="KW-0378">Hydrolase</keyword>
<dbReference type="SUPFAM" id="SSF54001">
    <property type="entry name" value="Cysteine proteinases"/>
    <property type="match status" value="1"/>
</dbReference>